<dbReference type="Proteomes" id="UP000319004">
    <property type="component" value="Chromosome"/>
</dbReference>
<feature type="region of interest" description="Disordered" evidence="1">
    <location>
        <begin position="1"/>
        <end position="128"/>
    </location>
</feature>
<organism evidence="2 3">
    <name type="scientific">Stieleria neptunia</name>
    <dbReference type="NCBI Taxonomy" id="2527979"/>
    <lineage>
        <taxon>Bacteria</taxon>
        <taxon>Pseudomonadati</taxon>
        <taxon>Planctomycetota</taxon>
        <taxon>Planctomycetia</taxon>
        <taxon>Pirellulales</taxon>
        <taxon>Pirellulaceae</taxon>
        <taxon>Stieleria</taxon>
    </lineage>
</organism>
<gene>
    <name evidence="2" type="ORF">Enr13x_12820</name>
</gene>
<evidence type="ECO:0000313" key="3">
    <source>
        <dbReference type="Proteomes" id="UP000319004"/>
    </source>
</evidence>
<name>A0A518HKT6_9BACT</name>
<evidence type="ECO:0000256" key="1">
    <source>
        <dbReference type="SAM" id="MobiDB-lite"/>
    </source>
</evidence>
<proteinExistence type="predicted"/>
<reference evidence="2 3" key="1">
    <citation type="submission" date="2019-03" db="EMBL/GenBank/DDBJ databases">
        <title>Deep-cultivation of Planctomycetes and their phenomic and genomic characterization uncovers novel biology.</title>
        <authorList>
            <person name="Wiegand S."/>
            <person name="Jogler M."/>
            <person name="Boedeker C."/>
            <person name="Pinto D."/>
            <person name="Vollmers J."/>
            <person name="Rivas-Marin E."/>
            <person name="Kohn T."/>
            <person name="Peeters S.H."/>
            <person name="Heuer A."/>
            <person name="Rast P."/>
            <person name="Oberbeckmann S."/>
            <person name="Bunk B."/>
            <person name="Jeske O."/>
            <person name="Meyerdierks A."/>
            <person name="Storesund J.E."/>
            <person name="Kallscheuer N."/>
            <person name="Luecker S."/>
            <person name="Lage O.M."/>
            <person name="Pohl T."/>
            <person name="Merkel B.J."/>
            <person name="Hornburger P."/>
            <person name="Mueller R.-W."/>
            <person name="Bruemmer F."/>
            <person name="Labrenz M."/>
            <person name="Spormann A.M."/>
            <person name="Op den Camp H."/>
            <person name="Overmann J."/>
            <person name="Amann R."/>
            <person name="Jetten M.S.M."/>
            <person name="Mascher T."/>
            <person name="Medema M.H."/>
            <person name="Devos D.P."/>
            <person name="Kaster A.-K."/>
            <person name="Ovreas L."/>
            <person name="Rohde M."/>
            <person name="Galperin M.Y."/>
            <person name="Jogler C."/>
        </authorList>
    </citation>
    <scope>NUCLEOTIDE SEQUENCE [LARGE SCALE GENOMIC DNA]</scope>
    <source>
        <strain evidence="2 3">Enr13</strain>
    </source>
</reference>
<keyword evidence="3" id="KW-1185">Reference proteome</keyword>
<dbReference type="KEGG" id="snep:Enr13x_12820"/>
<protein>
    <submittedName>
        <fullName evidence="2">Uncharacterized protein</fullName>
    </submittedName>
</protein>
<sequence length="205" mass="21737">MPGRLRARGSQNRQPASPPVLQAAPKPTPDGSRRSANTFHYSLERKAGCGRSPHADGGQEAGASMTVCSQAEPGNKGQGMQGNGEPPAVRPRAGAGMPGRLRARGSLNRQTARAAPPDRSVVAAEQHESELFAPPKIFRRCTRPARPSKVGGMQRPGVQPHTFDAAALERFAVLACFLPRHDVCTLPLCCDCSNRALQGACLSLE</sequence>
<evidence type="ECO:0000313" key="2">
    <source>
        <dbReference type="EMBL" id="QDV41443.1"/>
    </source>
</evidence>
<dbReference type="EMBL" id="CP037423">
    <property type="protein sequence ID" value="QDV41443.1"/>
    <property type="molecule type" value="Genomic_DNA"/>
</dbReference>
<accession>A0A518HKT6</accession>
<dbReference type="AlphaFoldDB" id="A0A518HKT6"/>